<feature type="transmembrane region" description="Helical" evidence="2">
    <location>
        <begin position="121"/>
        <end position="139"/>
    </location>
</feature>
<dbReference type="AlphaFoldDB" id="A0ABD6DMD8"/>
<dbReference type="RefSeq" id="WP_256400495.1">
    <property type="nucleotide sequence ID" value="NZ_JANHJR010000003.1"/>
</dbReference>
<organism evidence="3 4">
    <name type="scientific">Haloarchaeobius litoreus</name>
    <dbReference type="NCBI Taxonomy" id="755306"/>
    <lineage>
        <taxon>Archaea</taxon>
        <taxon>Methanobacteriati</taxon>
        <taxon>Methanobacteriota</taxon>
        <taxon>Stenosarchaea group</taxon>
        <taxon>Halobacteria</taxon>
        <taxon>Halobacteriales</taxon>
        <taxon>Halorubellaceae</taxon>
        <taxon>Haloarchaeobius</taxon>
    </lineage>
</organism>
<keyword evidence="2" id="KW-0472">Membrane</keyword>
<reference evidence="3 4" key="1">
    <citation type="journal article" date="2019" name="Int. J. Syst. Evol. Microbiol.">
        <title>The Global Catalogue of Microorganisms (GCM) 10K type strain sequencing project: providing services to taxonomists for standard genome sequencing and annotation.</title>
        <authorList>
            <consortium name="The Broad Institute Genomics Platform"/>
            <consortium name="The Broad Institute Genome Sequencing Center for Infectious Disease"/>
            <person name="Wu L."/>
            <person name="Ma J."/>
        </authorList>
    </citation>
    <scope>NUCLEOTIDE SEQUENCE [LARGE SCALE GENOMIC DNA]</scope>
    <source>
        <strain evidence="3 4">CGMCC 1.10390</strain>
    </source>
</reference>
<sequence length="217" mass="22233">MMDTDAAQTDEAMRDGLGIDSLLALGGVFGLLGWGLTQLLANRPGFALDAVGVEGTVVVVGLWAAATVALVGLGLLAGARTVRYSPLLWLWVVLVAAALALDVAVVYGVVSSPELARTLLWTPWPVVLALGYLVTGVVATHRARAAYLVGSLAAGLVLLAAVLFPPTVPGWAFAATGVVHAVPLLVDARLGGGTDEQPVGTGYEFRDVPAAGTEEEP</sequence>
<name>A0ABD6DMD8_9EURY</name>
<keyword evidence="4" id="KW-1185">Reference proteome</keyword>
<feature type="transmembrane region" description="Helical" evidence="2">
    <location>
        <begin position="88"/>
        <end position="109"/>
    </location>
</feature>
<feature type="transmembrane region" description="Helical" evidence="2">
    <location>
        <begin position="146"/>
        <end position="164"/>
    </location>
</feature>
<feature type="transmembrane region" description="Helical" evidence="2">
    <location>
        <begin position="21"/>
        <end position="41"/>
    </location>
</feature>
<comment type="caution">
    <text evidence="3">The sequence shown here is derived from an EMBL/GenBank/DDBJ whole genome shotgun (WGS) entry which is preliminary data.</text>
</comment>
<feature type="transmembrane region" description="Helical" evidence="2">
    <location>
        <begin position="53"/>
        <end position="76"/>
    </location>
</feature>
<keyword evidence="2" id="KW-0812">Transmembrane</keyword>
<accession>A0ABD6DMD8</accession>
<evidence type="ECO:0000313" key="3">
    <source>
        <dbReference type="EMBL" id="MFD1647449.1"/>
    </source>
</evidence>
<gene>
    <name evidence="3" type="ORF">ACFSBL_17305</name>
</gene>
<evidence type="ECO:0000256" key="1">
    <source>
        <dbReference type="SAM" id="MobiDB-lite"/>
    </source>
</evidence>
<dbReference type="Proteomes" id="UP001597034">
    <property type="component" value="Unassembled WGS sequence"/>
</dbReference>
<evidence type="ECO:0000313" key="4">
    <source>
        <dbReference type="Proteomes" id="UP001597034"/>
    </source>
</evidence>
<evidence type="ECO:0000256" key="2">
    <source>
        <dbReference type="SAM" id="Phobius"/>
    </source>
</evidence>
<proteinExistence type="predicted"/>
<feature type="region of interest" description="Disordered" evidence="1">
    <location>
        <begin position="196"/>
        <end position="217"/>
    </location>
</feature>
<dbReference type="EMBL" id="JBHUDO010000003">
    <property type="protein sequence ID" value="MFD1647449.1"/>
    <property type="molecule type" value="Genomic_DNA"/>
</dbReference>
<keyword evidence="2" id="KW-1133">Transmembrane helix</keyword>
<protein>
    <submittedName>
        <fullName evidence="3">Uncharacterized protein</fullName>
    </submittedName>
</protein>